<protein>
    <submittedName>
        <fullName evidence="3">Autolysin</fullName>
    </submittedName>
</protein>
<keyword evidence="4" id="KW-1185">Reference proteome</keyword>
<name>S5MAH9_9CAUD</name>
<dbReference type="EMBL" id="KC595512">
    <property type="protein sequence ID" value="AGR46779.1"/>
    <property type="molecule type" value="Genomic_DNA"/>
</dbReference>
<gene>
    <name evidence="3" type="ORF">JL_104</name>
</gene>
<evidence type="ECO:0000313" key="3">
    <source>
        <dbReference type="EMBL" id="AGR46779.1"/>
    </source>
</evidence>
<evidence type="ECO:0000256" key="2">
    <source>
        <dbReference type="SAM" id="MobiDB-lite"/>
    </source>
</evidence>
<dbReference type="Proteomes" id="UP000015092">
    <property type="component" value="Segment"/>
</dbReference>
<accession>S5MAH9</accession>
<evidence type="ECO:0000256" key="1">
    <source>
        <dbReference type="SAM" id="Coils"/>
    </source>
</evidence>
<feature type="region of interest" description="Disordered" evidence="2">
    <location>
        <begin position="744"/>
        <end position="797"/>
    </location>
</feature>
<feature type="compositionally biased region" description="Basic and acidic residues" evidence="2">
    <location>
        <begin position="747"/>
        <end position="797"/>
    </location>
</feature>
<dbReference type="RefSeq" id="YP_009215880.1">
    <property type="nucleotide sequence ID" value="NC_028982.1"/>
</dbReference>
<sequence length="899" mass="98195">MARNRTDADIKFRADTTDALSDIKQLESKVAKLKDLANQGEHSQGGLLSYRQVSMYRKILGETEQLYDKHYKRLERMEADYGRKVEENQKKIKKYQEQLRNAQGGNKWGDVASPRVQQFYQSRLDQATADRDKIKSGSNEAEMQRLRNVIEQMNPSIQQRNDNRDRIDRMHERDPVTERMLYGVTTAVQTSGIIASIGQLFNYGNRYADILRPQELQASQMGQKIGYGEGGNDETLRERAVNVGLKNQYKAGETLQTQSILAAGGRTNLDKLDADTESAQAFGRNTGTNPDRIADMGSMLQRMGAMDEGQMKRLSDLIGGAVAKTKMSGREEEMMRATTSLAQSVSRGLPEFKDDQFKNMLSAQVMLGQLSPELKGERGSKLLGTMDSGFKEGNHTLDVLMRNGNSDFLGVEGTWKMKLQQEEGISNPKNITDLVKGLKATYGKDVLKTSQGQAVAGMSLSQGLGVSKKESQKLIESGFLEKMEQGKMPTAKELEQAGMTDLAKKAKAWDNAESKNWTGNEAGYERTGTETGGNIWSGISSYAGQAFNSLNPWVAFGGMSAMALGGTYMMGKYGRPGLSRALSTLRPNIGQQRGAPRTPGAPGGNFLGNVRNTAGNLWNSTKSGAGSLWNSAKSGGSKAWNWGKGLFKGGGGGGTPPSGGAPAGGGFWNGAKSLGGKVLGPLATVGSMTWAADLGDDAGDWLFGHDKGQLKPKPMLDPFGKDEYYKEERRNAFVRGWNWLTGDEEEDKKKEEAKKKEVKKKEAEPLPKTEKDTAKPIPEAKKDEGTDSTKKELEVDSIKVKDKSVQEYLTKEKDGVKSTPGAKSSSKDDVDTNIKLVKIEHTVRVEWTGNNLSPDNEYKVSGSISNYFSTATDILMGKGGNGGATAFGGMNLSRDQSRE</sequence>
<organism evidence="3 4">
    <name type="scientific">Bacillus phage JL</name>
    <dbReference type="NCBI Taxonomy" id="1296655"/>
    <lineage>
        <taxon>Viruses</taxon>
        <taxon>Duplodnaviria</taxon>
        <taxon>Heunggongvirae</taxon>
        <taxon>Uroviricota</taxon>
        <taxon>Caudoviricetes</taxon>
        <taxon>Herelleviridae</taxon>
        <taxon>Spounavirinae</taxon>
        <taxon>Siminovitchvirus</taxon>
        <taxon>Siminovitchvirus JL</taxon>
    </lineage>
</organism>
<reference evidence="3 4" key="1">
    <citation type="journal article" date="2014" name="Genome Announc.">
        <title>Genome Sequences of Three Novel Bacillus cereus Bacteriophages.</title>
        <authorList>
            <person name="Grose J.H."/>
            <person name="Jensen J.D."/>
            <person name="Merrill B.D."/>
            <person name="Fisher J.N."/>
            <person name="Burnett S.H."/>
            <person name="Breakwell D.P."/>
        </authorList>
    </citation>
    <scope>NUCLEOTIDE SEQUENCE [LARGE SCALE GENOMIC DNA]</scope>
</reference>
<feature type="region of interest" description="Disordered" evidence="2">
    <location>
        <begin position="590"/>
        <end position="609"/>
    </location>
</feature>
<keyword evidence="1" id="KW-0175">Coiled coil</keyword>
<dbReference type="KEGG" id="vg:26642222"/>
<evidence type="ECO:0000313" key="4">
    <source>
        <dbReference type="Proteomes" id="UP000015092"/>
    </source>
</evidence>
<proteinExistence type="predicted"/>
<feature type="coiled-coil region" evidence="1">
    <location>
        <begin position="23"/>
        <end position="105"/>
    </location>
</feature>
<dbReference type="GeneID" id="26642222"/>